<dbReference type="PANTHER" id="PTHR43267:SF3">
    <property type="entry name" value="THIF PROTEIN"/>
    <property type="match status" value="1"/>
</dbReference>
<reference evidence="2 3" key="1">
    <citation type="submission" date="2016-10" db="EMBL/GenBank/DDBJ databases">
        <authorList>
            <person name="de Groot N.N."/>
        </authorList>
    </citation>
    <scope>NUCLEOTIDE SEQUENCE [LARGE SCALE GENOMIC DNA]</scope>
    <source>
        <strain evidence="2 3">DSM 19033</strain>
    </source>
</reference>
<dbReference type="InterPro" id="IPR000594">
    <property type="entry name" value="ThiF_NAD_FAD-bd"/>
</dbReference>
<evidence type="ECO:0000259" key="1">
    <source>
        <dbReference type="Pfam" id="PF00899"/>
    </source>
</evidence>
<organism evidence="2 3">
    <name type="scientific">Pedobacter hartonius</name>
    <dbReference type="NCBI Taxonomy" id="425514"/>
    <lineage>
        <taxon>Bacteria</taxon>
        <taxon>Pseudomonadati</taxon>
        <taxon>Bacteroidota</taxon>
        <taxon>Sphingobacteriia</taxon>
        <taxon>Sphingobacteriales</taxon>
        <taxon>Sphingobacteriaceae</taxon>
        <taxon>Pedobacter</taxon>
    </lineage>
</organism>
<dbReference type="EMBL" id="FNRA01000008">
    <property type="protein sequence ID" value="SEB02476.1"/>
    <property type="molecule type" value="Genomic_DNA"/>
</dbReference>
<accession>A0A1H4FYP2</accession>
<proteinExistence type="predicted"/>
<name>A0A1H4FYP2_9SPHI</name>
<dbReference type="Pfam" id="PF00899">
    <property type="entry name" value="ThiF"/>
    <property type="match status" value="1"/>
</dbReference>
<dbReference type="AlphaFoldDB" id="A0A1H4FYP2"/>
<dbReference type="GO" id="GO:0008641">
    <property type="term" value="F:ubiquitin-like modifier activating enzyme activity"/>
    <property type="evidence" value="ECO:0007669"/>
    <property type="project" value="InterPro"/>
</dbReference>
<dbReference type="RefSeq" id="WP_090558182.1">
    <property type="nucleotide sequence ID" value="NZ_FNRA01000008.1"/>
</dbReference>
<dbReference type="Proteomes" id="UP000198850">
    <property type="component" value="Unassembled WGS sequence"/>
</dbReference>
<feature type="domain" description="THIF-type NAD/FAD binding fold" evidence="1">
    <location>
        <begin position="318"/>
        <end position="443"/>
    </location>
</feature>
<evidence type="ECO:0000313" key="2">
    <source>
        <dbReference type="EMBL" id="SEB02476.1"/>
    </source>
</evidence>
<sequence length="547" mass="63216">MERLTQISDLVSGFEHVTITVPFDENNEIIKGTVAITAEDRTEIFEVVIFSQYPQKFHDSETINFINKGLIECNHVNWDGSICIHTLHSPDLQQKLILDFGALKAWMSKYLINQEVDSHYEHIVVPHFAVNGIRSVMLFTELEHSFKNGDFGEIEFSKLQDGKVNDVTTSTYILQSVQCGEKDIRCKWSEMYRAMEKFKGIYLFMDKPPVKNRRFALENWEELTGYFSYQFLNYLESTERSLSTIDYRKLTFLLGYPIDNGSEIHWEMIAIDKNKYPNYKERVKGTRYFAWKLKDQPILWGETKNSGYAYFFGRGKLSDKLTKKKILILGLGALGSMVATTLCRGGCTNFTLFDYDAKEPGNVCRSEYHFFSGINNKVEELQKHLVAISPFVNVAGNSIFTDGIKLLLSNPDWKPKFEIYFDSFDLIIDCTTDNDLALLLNQLNTEKEFINLSITNHARELVCVTNPNLYSTMMHIFSTLQKEDDTDLYNPTGCWDPTFKAGYNDIAVLLQFAIKQINICYKNDQPIRSFYLSSQEENNFNIKITPF</sequence>
<dbReference type="GO" id="GO:0061504">
    <property type="term" value="P:cyclic threonylcarbamoyladenosine biosynthetic process"/>
    <property type="evidence" value="ECO:0007669"/>
    <property type="project" value="TreeGrafter"/>
</dbReference>
<dbReference type="InterPro" id="IPR035985">
    <property type="entry name" value="Ubiquitin-activating_enz"/>
</dbReference>
<dbReference type="SUPFAM" id="SSF69572">
    <property type="entry name" value="Activating enzymes of the ubiquitin-like proteins"/>
    <property type="match status" value="1"/>
</dbReference>
<dbReference type="InterPro" id="IPR045886">
    <property type="entry name" value="ThiF/MoeB/HesA"/>
</dbReference>
<gene>
    <name evidence="2" type="ORF">SAMN05443550_108228</name>
</gene>
<keyword evidence="3" id="KW-1185">Reference proteome</keyword>
<protein>
    <submittedName>
        <fullName evidence="2">ThiF family protein</fullName>
    </submittedName>
</protein>
<dbReference type="GO" id="GO:0061503">
    <property type="term" value="F:tRNA threonylcarbamoyladenosine dehydratase"/>
    <property type="evidence" value="ECO:0007669"/>
    <property type="project" value="TreeGrafter"/>
</dbReference>
<dbReference type="PANTHER" id="PTHR43267">
    <property type="entry name" value="TRNA THREONYLCARBAMOYLADENOSINE DEHYDRATASE"/>
    <property type="match status" value="1"/>
</dbReference>
<evidence type="ECO:0000313" key="3">
    <source>
        <dbReference type="Proteomes" id="UP000198850"/>
    </source>
</evidence>
<dbReference type="Gene3D" id="3.40.50.720">
    <property type="entry name" value="NAD(P)-binding Rossmann-like Domain"/>
    <property type="match status" value="1"/>
</dbReference>
<dbReference type="STRING" id="425514.SAMN05443550_108228"/>